<dbReference type="AlphaFoldDB" id="A0A4U1IBU9"/>
<dbReference type="Gene3D" id="2.70.98.10">
    <property type="match status" value="1"/>
</dbReference>
<dbReference type="Proteomes" id="UP000305539">
    <property type="component" value="Unassembled WGS sequence"/>
</dbReference>
<evidence type="ECO:0000313" key="2">
    <source>
        <dbReference type="Proteomes" id="UP000305539"/>
    </source>
</evidence>
<dbReference type="InterPro" id="IPR011013">
    <property type="entry name" value="Gal_mutarotase_sf_dom"/>
</dbReference>
<dbReference type="GO" id="GO:0016853">
    <property type="term" value="F:isomerase activity"/>
    <property type="evidence" value="ECO:0007669"/>
    <property type="project" value="InterPro"/>
</dbReference>
<proteinExistence type="predicted"/>
<dbReference type="CDD" id="cd09021">
    <property type="entry name" value="Aldose_epim_Ec_YphB"/>
    <property type="match status" value="1"/>
</dbReference>
<dbReference type="InterPro" id="IPR008183">
    <property type="entry name" value="Aldose_1/G6P_1-epimerase"/>
</dbReference>
<organism evidence="1 2">
    <name type="scientific">Trinickia terrae</name>
    <dbReference type="NCBI Taxonomy" id="2571161"/>
    <lineage>
        <taxon>Bacteria</taxon>
        <taxon>Pseudomonadati</taxon>
        <taxon>Pseudomonadota</taxon>
        <taxon>Betaproteobacteria</taxon>
        <taxon>Burkholderiales</taxon>
        <taxon>Burkholderiaceae</taxon>
        <taxon>Trinickia</taxon>
    </lineage>
</organism>
<dbReference type="InterPro" id="IPR014718">
    <property type="entry name" value="GH-type_carb-bd"/>
</dbReference>
<dbReference type="OrthoDB" id="9808779at2"/>
<evidence type="ECO:0000313" key="1">
    <source>
        <dbReference type="EMBL" id="TKC90977.1"/>
    </source>
</evidence>
<gene>
    <name evidence="1" type="ORF">FAZ69_06305</name>
</gene>
<dbReference type="GO" id="GO:0005975">
    <property type="term" value="P:carbohydrate metabolic process"/>
    <property type="evidence" value="ECO:0007669"/>
    <property type="project" value="InterPro"/>
</dbReference>
<dbReference type="SUPFAM" id="SSF74650">
    <property type="entry name" value="Galactose mutarotase-like"/>
    <property type="match status" value="1"/>
</dbReference>
<reference evidence="1 2" key="1">
    <citation type="submission" date="2019-04" db="EMBL/GenBank/DDBJ databases">
        <title>Trinickia sp. 7GSK02, isolated from subtropical forest soil.</title>
        <authorList>
            <person name="Gao Z.-H."/>
            <person name="Qiu L.-H."/>
        </authorList>
    </citation>
    <scope>NUCLEOTIDE SEQUENCE [LARGE SCALE GENOMIC DNA]</scope>
    <source>
        <strain evidence="1 2">7GSK02</strain>
    </source>
</reference>
<sequence>MTAANVDAIPVSPSESRRAKLAGLTQPPVRPGPSTAVVARGAAASANAELVTLANADLRLDLAPGLGGAIARFDWRGDGGVLTPIFRRCETVRANTDPNELACYPLLPYSNRIGGGRFRFADREVQVPPNRATEACPIHGDGWLSHWQLAQSDDTSARLTLDRSRGKPYAYRAVQKFVLEGSTLAVTLEIENAGRERLPFGLGLHPFLVRDEDTELSAGAAGLWLPGDDWLPVRHVPAPPAWQFGVAYPLPAAMVNHAFTGWSGYASVVWPKRRLSLTIAANTEYYVLYTPPGEDFFCFEPVDHPINALNLPGGAAANGMTELAPGKRLVRQFSFTVERMGVRASADGRRPKRRGQGE</sequence>
<comment type="caution">
    <text evidence="1">The sequence shown here is derived from an EMBL/GenBank/DDBJ whole genome shotgun (WGS) entry which is preliminary data.</text>
</comment>
<dbReference type="Pfam" id="PF01263">
    <property type="entry name" value="Aldose_epim"/>
    <property type="match status" value="1"/>
</dbReference>
<name>A0A4U1IBU9_9BURK</name>
<keyword evidence="2" id="KW-1185">Reference proteome</keyword>
<dbReference type="GO" id="GO:0030246">
    <property type="term" value="F:carbohydrate binding"/>
    <property type="evidence" value="ECO:0007669"/>
    <property type="project" value="InterPro"/>
</dbReference>
<dbReference type="RefSeq" id="WP_136893092.1">
    <property type="nucleotide sequence ID" value="NZ_SWJE01000003.1"/>
</dbReference>
<protein>
    <submittedName>
        <fullName evidence="1">Aldose 1-epimerase</fullName>
    </submittedName>
</protein>
<dbReference type="EMBL" id="SWJE01000003">
    <property type="protein sequence ID" value="TKC90977.1"/>
    <property type="molecule type" value="Genomic_DNA"/>
</dbReference>
<accession>A0A4U1IBU9</accession>